<evidence type="ECO:0000256" key="1">
    <source>
        <dbReference type="ARBA" id="ARBA00009986"/>
    </source>
</evidence>
<keyword evidence="3" id="KW-0558">Oxidation</keyword>
<comment type="caution">
    <text evidence="7">The sequence shown here is derived from an EMBL/GenBank/DDBJ whole genome shotgun (WGS) entry which is preliminary data.</text>
</comment>
<dbReference type="FunFam" id="3.40.309.10:FF:000004">
    <property type="entry name" value="Succinate-semialdehyde dehydrogenase I"/>
    <property type="match status" value="1"/>
</dbReference>
<dbReference type="InterPro" id="IPR029510">
    <property type="entry name" value="Ald_DH_CS_GLU"/>
</dbReference>
<keyword evidence="2 5" id="KW-0560">Oxidoreductase</keyword>
<dbReference type="PROSITE" id="PS00687">
    <property type="entry name" value="ALDEHYDE_DEHYDR_GLU"/>
    <property type="match status" value="1"/>
</dbReference>
<dbReference type="AlphaFoldDB" id="A0A1B6VIT3"/>
<gene>
    <name evidence="7" type="primary">gabD_1</name>
    <name evidence="7" type="ORF">A0123_02279</name>
</gene>
<evidence type="ECO:0000313" key="8">
    <source>
        <dbReference type="Proteomes" id="UP000077786"/>
    </source>
</evidence>
<feature type="active site" evidence="4">
    <location>
        <position position="256"/>
    </location>
</feature>
<dbReference type="InterPro" id="IPR015590">
    <property type="entry name" value="Aldehyde_DH_dom"/>
</dbReference>
<dbReference type="PROSITE" id="PS00070">
    <property type="entry name" value="ALDEHYDE_DEHYDR_CYS"/>
    <property type="match status" value="1"/>
</dbReference>
<proteinExistence type="inferred from homology"/>
<name>A0A1B6VIT3_9PROT</name>
<dbReference type="SUPFAM" id="SSF53720">
    <property type="entry name" value="ALDH-like"/>
    <property type="match status" value="1"/>
</dbReference>
<dbReference type="FunFam" id="3.40.605.10:FF:000005">
    <property type="entry name" value="Succinate-semialdehyde dehydrogenase I"/>
    <property type="match status" value="1"/>
</dbReference>
<evidence type="ECO:0000256" key="5">
    <source>
        <dbReference type="RuleBase" id="RU003345"/>
    </source>
</evidence>
<dbReference type="FunFam" id="3.40.605.10:FF:000026">
    <property type="entry name" value="Aldehyde dehydrogenase, putative"/>
    <property type="match status" value="1"/>
</dbReference>
<dbReference type="Proteomes" id="UP000077786">
    <property type="component" value="Unassembled WGS sequence"/>
</dbReference>
<dbReference type="Pfam" id="PF00171">
    <property type="entry name" value="Aldedh"/>
    <property type="match status" value="1"/>
</dbReference>
<dbReference type="InterPro" id="IPR016162">
    <property type="entry name" value="Ald_DH_N"/>
</dbReference>
<protein>
    <submittedName>
        <fullName evidence="7">Succinate-semialdehyde dehydrogenase</fullName>
    </submittedName>
</protein>
<reference evidence="7 8" key="1">
    <citation type="submission" date="2016-03" db="EMBL/GenBank/DDBJ databases">
        <title>Draft genome sequence of Gluconobacter cerinus strain CECT 9110.</title>
        <authorList>
            <person name="Sainz F."/>
            <person name="Mas A."/>
            <person name="Torija M.J."/>
        </authorList>
    </citation>
    <scope>NUCLEOTIDE SEQUENCE [LARGE SCALE GENOMIC DNA]</scope>
    <source>
        <strain evidence="7 8">CECT 9110</strain>
    </source>
</reference>
<evidence type="ECO:0000256" key="4">
    <source>
        <dbReference type="PROSITE-ProRule" id="PRU10007"/>
    </source>
</evidence>
<feature type="domain" description="Aldehyde dehydrogenase" evidence="6">
    <location>
        <begin position="21"/>
        <end position="476"/>
    </location>
</feature>
<dbReference type="PANTHER" id="PTHR43353">
    <property type="entry name" value="SUCCINATE-SEMIALDEHYDE DEHYDROGENASE, MITOCHONDRIAL"/>
    <property type="match status" value="1"/>
</dbReference>
<dbReference type="Gene3D" id="3.40.605.10">
    <property type="entry name" value="Aldehyde Dehydrogenase, Chain A, domain 1"/>
    <property type="match status" value="1"/>
</dbReference>
<dbReference type="InterPro" id="IPR016161">
    <property type="entry name" value="Ald_DH/histidinol_DH"/>
</dbReference>
<dbReference type="NCBIfam" id="TIGR01780">
    <property type="entry name" value="SSADH"/>
    <property type="match status" value="1"/>
</dbReference>
<dbReference type="GO" id="GO:0004777">
    <property type="term" value="F:succinate-semialdehyde dehydrogenase (NAD+) activity"/>
    <property type="evidence" value="ECO:0007669"/>
    <property type="project" value="TreeGrafter"/>
</dbReference>
<dbReference type="InterPro" id="IPR016160">
    <property type="entry name" value="Ald_DH_CS_CYS"/>
</dbReference>
<dbReference type="PANTHER" id="PTHR43353:SF5">
    <property type="entry name" value="SUCCINATE-SEMIALDEHYDE DEHYDROGENASE, MITOCHONDRIAL"/>
    <property type="match status" value="1"/>
</dbReference>
<dbReference type="CDD" id="cd07103">
    <property type="entry name" value="ALDH_F5_SSADH_GabD"/>
    <property type="match status" value="1"/>
</dbReference>
<organism evidence="7 8">
    <name type="scientific">Gluconobacter cerinus</name>
    <dbReference type="NCBI Taxonomy" id="38307"/>
    <lineage>
        <taxon>Bacteria</taxon>
        <taxon>Pseudomonadati</taxon>
        <taxon>Pseudomonadota</taxon>
        <taxon>Alphaproteobacteria</taxon>
        <taxon>Acetobacterales</taxon>
        <taxon>Acetobacteraceae</taxon>
        <taxon>Gluconobacter</taxon>
    </lineage>
</organism>
<evidence type="ECO:0000313" key="7">
    <source>
        <dbReference type="EMBL" id="OAJ67133.1"/>
    </source>
</evidence>
<dbReference type="Gene3D" id="3.40.309.10">
    <property type="entry name" value="Aldehyde Dehydrogenase, Chain A, domain 2"/>
    <property type="match status" value="1"/>
</dbReference>
<dbReference type="PATRIC" id="fig|38307.3.peg.2376"/>
<dbReference type="RefSeq" id="WP_064274949.1">
    <property type="nucleotide sequence ID" value="NZ_LUTU01000010.1"/>
</dbReference>
<evidence type="ECO:0000259" key="6">
    <source>
        <dbReference type="Pfam" id="PF00171"/>
    </source>
</evidence>
<dbReference type="InterPro" id="IPR016163">
    <property type="entry name" value="Ald_DH_C"/>
</dbReference>
<evidence type="ECO:0000256" key="3">
    <source>
        <dbReference type="ARBA" id="ARBA00023097"/>
    </source>
</evidence>
<accession>A0A1B6VIT3</accession>
<evidence type="ECO:0000256" key="2">
    <source>
        <dbReference type="ARBA" id="ARBA00023002"/>
    </source>
</evidence>
<dbReference type="InterPro" id="IPR050740">
    <property type="entry name" value="Aldehyde_DH_Superfamily"/>
</dbReference>
<dbReference type="OrthoDB" id="9772584at2"/>
<dbReference type="EMBL" id="LUTU01000010">
    <property type="protein sequence ID" value="OAJ67133.1"/>
    <property type="molecule type" value="Genomic_DNA"/>
</dbReference>
<dbReference type="GO" id="GO:0009450">
    <property type="term" value="P:gamma-aminobutyric acid catabolic process"/>
    <property type="evidence" value="ECO:0007669"/>
    <property type="project" value="InterPro"/>
</dbReference>
<dbReference type="InterPro" id="IPR010102">
    <property type="entry name" value="Succ_semiAld_DH"/>
</dbReference>
<sequence length="485" mass="51559">MTFSLNDPDLFRQTAFLGGDWRASKSGKTLTVDNPSTGEIIGSIPACTAEETRVAIESARIAQGKWRRSSAAERAGLLMAWYQLMLDHADDLAKIMTLEQGKPLTEAKGEVAYAASFLKWFAAEAEHVQGSALVPTADRRVIILKEPVGVTAAITPWNFPLAMITRKCAPALAAGCSMVIKPSELTPYSALALAVLAERAGLPKGLLSVVTGYAQEIGPELTSSPVVRKLSFTGSTKVGSLLMRQSADTIKKLSLELGGNAPLIVFDDADLSVAVSGTMLSKFRNAGQTCVCANRVYVQSGIHDAFLEKLAAEVMTLKTGDGFDPQTQIGPLINEAAVAKVKEHVEDALAKGARIVGKPLDINGRFASPVLLADVTSDMRIAQEETFGPILPVFRFDNEQDAVQQANATPFGLASYFFTNDIARGWRVGEALDFGMVGLNTGSISLVSAPFGGVKQSGLGREGGALGLEEFLEVKSFHIGLPTAQ</sequence>
<comment type="similarity">
    <text evidence="1 5">Belongs to the aldehyde dehydrogenase family.</text>
</comment>